<keyword evidence="2" id="KW-1185">Reference proteome</keyword>
<evidence type="ECO:0000313" key="1">
    <source>
        <dbReference type="EMBL" id="MTB94390.1"/>
    </source>
</evidence>
<protein>
    <submittedName>
        <fullName evidence="1">DUF1269 domain-containing protein</fullName>
    </submittedName>
</protein>
<dbReference type="AlphaFoldDB" id="A0A6I3J9F5"/>
<accession>A0A6I3J9F5</accession>
<comment type="caution">
    <text evidence="1">The sequence shown here is derived from an EMBL/GenBank/DDBJ whole genome shotgun (WGS) entry which is preliminary data.</text>
</comment>
<name>A0A6I3J9F5_9ACTN</name>
<dbReference type="EMBL" id="WLCI01000005">
    <property type="protein sequence ID" value="MTB94390.1"/>
    <property type="molecule type" value="Genomic_DNA"/>
</dbReference>
<sequence length="181" mass="19551">MATLTVWRFDDPDGAKRAEHALAELEKKELIQVVDAATVSWPEGKKKPRTRQSTNMVAAGTLGGMFWGTLFGLIFFVPLLGLVVGAASGALAGSLTDVGIDDDFIDSVRQKVTPGTSALFVLTNSAVVDRVHTELRERGIRGELLETNLSHEQEARLRAALEEDNEDERAAHLEAAQAAKA</sequence>
<gene>
    <name evidence="1" type="ORF">GGQ22_04775</name>
</gene>
<reference evidence="1 2" key="1">
    <citation type="submission" date="2019-10" db="EMBL/GenBank/DDBJ databases">
        <title>Nocardioides novel species isolated from the excrement of Marmot.</title>
        <authorList>
            <person name="Zhang G."/>
        </authorList>
    </citation>
    <scope>NUCLEOTIDE SEQUENCE [LARGE SCALE GENOMIC DNA]</scope>
    <source>
        <strain evidence="2">zg-579</strain>
    </source>
</reference>
<proteinExistence type="predicted"/>
<dbReference type="InterPro" id="IPR009200">
    <property type="entry name" value="DUF1269_membrane"/>
</dbReference>
<evidence type="ECO:0000313" key="2">
    <source>
        <dbReference type="Proteomes" id="UP000433406"/>
    </source>
</evidence>
<dbReference type="Proteomes" id="UP000433406">
    <property type="component" value="Unassembled WGS sequence"/>
</dbReference>
<organism evidence="1 2">
    <name type="scientific">Nocardioides marmotae</name>
    <dbReference type="NCBI Taxonomy" id="2663857"/>
    <lineage>
        <taxon>Bacteria</taxon>
        <taxon>Bacillati</taxon>
        <taxon>Actinomycetota</taxon>
        <taxon>Actinomycetes</taxon>
        <taxon>Propionibacteriales</taxon>
        <taxon>Nocardioidaceae</taxon>
        <taxon>Nocardioides</taxon>
    </lineage>
</organism>
<dbReference type="Pfam" id="PF06897">
    <property type="entry name" value="DUF1269"/>
    <property type="match status" value="1"/>
</dbReference>
<dbReference type="RefSeq" id="WP_154614227.1">
    <property type="nucleotide sequence ID" value="NZ_CP053660.1"/>
</dbReference>